<dbReference type="EMBL" id="JACHMY010000001">
    <property type="protein sequence ID" value="MBB5836265.1"/>
    <property type="molecule type" value="Genomic_DNA"/>
</dbReference>
<proteinExistence type="predicted"/>
<keyword evidence="2" id="KW-1185">Reference proteome</keyword>
<dbReference type="RefSeq" id="WP_184795807.1">
    <property type="nucleotide sequence ID" value="NZ_JACHMY010000001.1"/>
</dbReference>
<evidence type="ECO:0000313" key="2">
    <source>
        <dbReference type="Proteomes" id="UP000549971"/>
    </source>
</evidence>
<accession>A0A7W9MUK1</accession>
<sequence length="168" mass="19323">MIDTRLYRWFLPLIGRRRPVRSTPESFRPRGTSSRVSRLAARYDADVDEALQRLWPKARVYHDREFARDRADFLLVVRGRGVMVETKVKSDPGLFRGSTLPPLLDRLQRDGRRLVVLLNQGDPTPARELVAEKLGDKARIVVWSGPDQDCELRAAVEELIAQESRHPL</sequence>
<organism evidence="1 2">
    <name type="scientific">Kribbella italica</name>
    <dbReference type="NCBI Taxonomy" id="1540520"/>
    <lineage>
        <taxon>Bacteria</taxon>
        <taxon>Bacillati</taxon>
        <taxon>Actinomycetota</taxon>
        <taxon>Actinomycetes</taxon>
        <taxon>Propionibacteriales</taxon>
        <taxon>Kribbellaceae</taxon>
        <taxon>Kribbella</taxon>
    </lineage>
</organism>
<dbReference type="AlphaFoldDB" id="A0A7W9MUK1"/>
<reference evidence="1 2" key="1">
    <citation type="submission" date="2020-08" db="EMBL/GenBank/DDBJ databases">
        <title>Sequencing the genomes of 1000 actinobacteria strains.</title>
        <authorList>
            <person name="Klenk H.-P."/>
        </authorList>
    </citation>
    <scope>NUCLEOTIDE SEQUENCE [LARGE SCALE GENOMIC DNA]</scope>
    <source>
        <strain evidence="1 2">DSM 28967</strain>
    </source>
</reference>
<name>A0A7W9MUK1_9ACTN</name>
<evidence type="ECO:0008006" key="3">
    <source>
        <dbReference type="Google" id="ProtNLM"/>
    </source>
</evidence>
<dbReference type="Proteomes" id="UP000549971">
    <property type="component" value="Unassembled WGS sequence"/>
</dbReference>
<gene>
    <name evidence="1" type="ORF">HDA39_002999</name>
</gene>
<evidence type="ECO:0000313" key="1">
    <source>
        <dbReference type="EMBL" id="MBB5836265.1"/>
    </source>
</evidence>
<protein>
    <recommendedName>
        <fullName evidence="3">Restriction endonuclease</fullName>
    </recommendedName>
</protein>
<comment type="caution">
    <text evidence="1">The sequence shown here is derived from an EMBL/GenBank/DDBJ whole genome shotgun (WGS) entry which is preliminary data.</text>
</comment>